<gene>
    <name evidence="1" type="ORF">B0H17DRAFT_1052426</name>
</gene>
<name>A0AAD7DSH5_MYCRO</name>
<dbReference type="Proteomes" id="UP001221757">
    <property type="component" value="Unassembled WGS sequence"/>
</dbReference>
<dbReference type="EMBL" id="JARKIE010000031">
    <property type="protein sequence ID" value="KAJ7697237.1"/>
    <property type="molecule type" value="Genomic_DNA"/>
</dbReference>
<reference evidence="1" key="1">
    <citation type="submission" date="2023-03" db="EMBL/GenBank/DDBJ databases">
        <title>Massive genome expansion in bonnet fungi (Mycena s.s.) driven by repeated elements and novel gene families across ecological guilds.</title>
        <authorList>
            <consortium name="Lawrence Berkeley National Laboratory"/>
            <person name="Harder C.B."/>
            <person name="Miyauchi S."/>
            <person name="Viragh M."/>
            <person name="Kuo A."/>
            <person name="Thoen E."/>
            <person name="Andreopoulos B."/>
            <person name="Lu D."/>
            <person name="Skrede I."/>
            <person name="Drula E."/>
            <person name="Henrissat B."/>
            <person name="Morin E."/>
            <person name="Kohler A."/>
            <person name="Barry K."/>
            <person name="LaButti K."/>
            <person name="Morin E."/>
            <person name="Salamov A."/>
            <person name="Lipzen A."/>
            <person name="Mereny Z."/>
            <person name="Hegedus B."/>
            <person name="Baldrian P."/>
            <person name="Stursova M."/>
            <person name="Weitz H."/>
            <person name="Taylor A."/>
            <person name="Grigoriev I.V."/>
            <person name="Nagy L.G."/>
            <person name="Martin F."/>
            <person name="Kauserud H."/>
        </authorList>
    </citation>
    <scope>NUCLEOTIDE SEQUENCE</scope>
    <source>
        <strain evidence="1">CBHHK067</strain>
    </source>
</reference>
<sequence>MKHPFDNLNAINPPVNSADSGGLGFTDGDGKGLIEAWLEGGLREFQAPVKNMTKISDLLSSSWIGADGPTLPDLIFCLGTHLATIIETTSTSFYHSSGVGALDSPSSGIVKVGLNGRKPPAKHNRVAWMKGSKIGLTSGGIYYTCVVHRLNNEFTEDKRLQCVPCCDCAIQRYGHPARRCHSAGNMQNRTKPHKQKRSHLPLWTPDSVKFTNIFTTNMRGISSLKHSKFRPVTVNFTVRTT</sequence>
<organism evidence="1 2">
    <name type="scientific">Mycena rosella</name>
    <name type="common">Pink bonnet</name>
    <name type="synonym">Agaricus rosellus</name>
    <dbReference type="NCBI Taxonomy" id="1033263"/>
    <lineage>
        <taxon>Eukaryota</taxon>
        <taxon>Fungi</taxon>
        <taxon>Dikarya</taxon>
        <taxon>Basidiomycota</taxon>
        <taxon>Agaricomycotina</taxon>
        <taxon>Agaricomycetes</taxon>
        <taxon>Agaricomycetidae</taxon>
        <taxon>Agaricales</taxon>
        <taxon>Marasmiineae</taxon>
        <taxon>Mycenaceae</taxon>
        <taxon>Mycena</taxon>
    </lineage>
</organism>
<evidence type="ECO:0000313" key="2">
    <source>
        <dbReference type="Proteomes" id="UP001221757"/>
    </source>
</evidence>
<protein>
    <submittedName>
        <fullName evidence="1">Uncharacterized protein</fullName>
    </submittedName>
</protein>
<accession>A0AAD7DSH5</accession>
<comment type="caution">
    <text evidence="1">The sequence shown here is derived from an EMBL/GenBank/DDBJ whole genome shotgun (WGS) entry which is preliminary data.</text>
</comment>
<dbReference type="AlphaFoldDB" id="A0AAD7DSH5"/>
<proteinExistence type="predicted"/>
<evidence type="ECO:0000313" key="1">
    <source>
        <dbReference type="EMBL" id="KAJ7697237.1"/>
    </source>
</evidence>
<keyword evidence="2" id="KW-1185">Reference proteome</keyword>